<evidence type="ECO:0000256" key="1">
    <source>
        <dbReference type="ARBA" id="ARBA00043967"/>
    </source>
</evidence>
<dbReference type="PANTHER" id="PTHR30508">
    <property type="entry name" value="FES CLUSTER ASSEMBLY PROTEIN SUF"/>
    <property type="match status" value="1"/>
</dbReference>
<dbReference type="InterPro" id="IPR045595">
    <property type="entry name" value="SufBD_N"/>
</dbReference>
<dbReference type="RefSeq" id="WP_015694680.1">
    <property type="nucleotide sequence ID" value="NZ_AP018492.1"/>
</dbReference>
<dbReference type="InterPro" id="IPR011542">
    <property type="entry name" value="SUF_FeS_clus_asmbl_SufD"/>
</dbReference>
<dbReference type="Pfam" id="PF01458">
    <property type="entry name" value="SUFBD_core"/>
    <property type="match status" value="1"/>
</dbReference>
<organism evidence="4 5">
    <name type="scientific">Melissococcus plutonius</name>
    <dbReference type="NCBI Taxonomy" id="33970"/>
    <lineage>
        <taxon>Bacteria</taxon>
        <taxon>Bacillati</taxon>
        <taxon>Bacillota</taxon>
        <taxon>Bacilli</taxon>
        <taxon>Lactobacillales</taxon>
        <taxon>Enterococcaceae</taxon>
        <taxon>Melissococcus</taxon>
    </lineage>
</organism>
<dbReference type="InterPro" id="IPR000825">
    <property type="entry name" value="SUF_FeS_clus_asmbl_SufBD_core"/>
</dbReference>
<reference evidence="4 5" key="1">
    <citation type="submission" date="2018-01" db="EMBL/GenBank/DDBJ databases">
        <title>Whole genome sequence of Melissococcus plutonius DAT561.</title>
        <authorList>
            <person name="Okumura K."/>
            <person name="Takamatsu D."/>
            <person name="Okura M."/>
        </authorList>
    </citation>
    <scope>NUCLEOTIDE SEQUENCE [LARGE SCALE GENOMIC DNA]</scope>
    <source>
        <strain evidence="4 5">DAT561</strain>
    </source>
</reference>
<dbReference type="Pfam" id="PF19295">
    <property type="entry name" value="SufBD_N"/>
    <property type="match status" value="1"/>
</dbReference>
<gene>
    <name evidence="4" type="ORF">DAT561_0513</name>
</gene>
<evidence type="ECO:0000313" key="4">
    <source>
        <dbReference type="EMBL" id="BBC60649.1"/>
    </source>
</evidence>
<protein>
    <submittedName>
        <fullName evidence="4">Iron-sulfur cluster assembly protein SufD</fullName>
    </submittedName>
</protein>
<dbReference type="EMBL" id="AP018492">
    <property type="protein sequence ID" value="BBC60649.1"/>
    <property type="molecule type" value="Genomic_DNA"/>
</dbReference>
<feature type="domain" description="SUF system FeS cluster assembly SufBD N-terminal" evidence="3">
    <location>
        <begin position="20"/>
        <end position="161"/>
    </location>
</feature>
<name>A0A2Z5Y1H3_9ENTE</name>
<evidence type="ECO:0000313" key="5">
    <source>
        <dbReference type="Proteomes" id="UP000269226"/>
    </source>
</evidence>
<proteinExistence type="inferred from homology"/>
<dbReference type="PANTHER" id="PTHR30508:SF1">
    <property type="entry name" value="UPF0051 PROTEIN ABCI8, CHLOROPLASTIC-RELATED"/>
    <property type="match status" value="1"/>
</dbReference>
<feature type="domain" description="SUF system FeS cluster assembly SufBD core" evidence="2">
    <location>
        <begin position="169"/>
        <end position="401"/>
    </location>
</feature>
<sequence>MKDIHMIDYLEDIKAFSAEKEEPTWMSELRLDALKNIDKLDLPKVDRVNYKRWPLFNVNINNYTPQPESLADFNQFADHSAIIQKSSFNQFEQLSKTLAEQGVIFTDLFTALLEFPDLVKEYYMTKAVKTDENKLTAVHTAFMNSGIFIYIPKNVVIKETLETLFIQDTDSDQPLFKHVLIIAEENSEMSYLERFQPTGDTLKSVSGNIVVEVIAKRGAKIKYTAVDQLGKNITSYIHRCCYLMQDAQIDWTIGAMNDGNTISNFNAELAGKGASAEVKVTAISSEKQIQGMNTQITNQCAHTVSHIQQHGVVLDASTLTFNGICHLLKGAKEADAQQENRVLMLSDKARGDANPILLIDENDVTAGHAASVGSLNADDLYYLMSRGLSKQVAERLIVHGFLTPMISTISNKEVQEKMMVIIDRKLAK</sequence>
<dbReference type="NCBIfam" id="TIGR01981">
    <property type="entry name" value="sufD"/>
    <property type="match status" value="1"/>
</dbReference>
<dbReference type="AlphaFoldDB" id="A0A2Z5Y1H3"/>
<dbReference type="InterPro" id="IPR037284">
    <property type="entry name" value="SUF_FeS_clus_asmbl_SufBD_sf"/>
</dbReference>
<dbReference type="Proteomes" id="UP000269226">
    <property type="component" value="Chromosome"/>
</dbReference>
<evidence type="ECO:0000259" key="2">
    <source>
        <dbReference type="Pfam" id="PF01458"/>
    </source>
</evidence>
<dbReference type="InterPro" id="IPR055346">
    <property type="entry name" value="Fe-S_cluster_assembly_SufBD"/>
</dbReference>
<comment type="similarity">
    <text evidence="1">Belongs to the iron-sulfur cluster assembly SufBD family.</text>
</comment>
<accession>A0A2Z5Y1H3</accession>
<dbReference type="GeneID" id="57043071"/>
<dbReference type="SUPFAM" id="SSF101960">
    <property type="entry name" value="Stabilizer of iron transporter SufD"/>
    <property type="match status" value="1"/>
</dbReference>
<evidence type="ECO:0000259" key="3">
    <source>
        <dbReference type="Pfam" id="PF19295"/>
    </source>
</evidence>
<dbReference type="GO" id="GO:0016226">
    <property type="term" value="P:iron-sulfur cluster assembly"/>
    <property type="evidence" value="ECO:0007669"/>
    <property type="project" value="InterPro"/>
</dbReference>